<dbReference type="AlphaFoldDB" id="A0A7S4LPE9"/>
<protein>
    <submittedName>
        <fullName evidence="1">Uncharacterized protein</fullName>
    </submittedName>
</protein>
<reference evidence="1" key="1">
    <citation type="submission" date="2021-01" db="EMBL/GenBank/DDBJ databases">
        <authorList>
            <person name="Corre E."/>
            <person name="Pelletier E."/>
            <person name="Niang G."/>
            <person name="Scheremetjew M."/>
            <person name="Finn R."/>
            <person name="Kale V."/>
            <person name="Holt S."/>
            <person name="Cochrane G."/>
            <person name="Meng A."/>
            <person name="Brown T."/>
            <person name="Cohen L."/>
        </authorList>
    </citation>
    <scope>NUCLEOTIDE SEQUENCE</scope>
    <source>
        <strain evidence="1">LB1974</strain>
    </source>
</reference>
<gene>
    <name evidence="1" type="ORF">OMAR00294_LOCUS1718</name>
</gene>
<dbReference type="Pfam" id="PF12314">
    <property type="entry name" value="IMCp"/>
    <property type="match status" value="1"/>
</dbReference>
<accession>A0A7S4LPE9</accession>
<sequence>MSASGLSGSQRIFGKEQASGKSQFLTSSWFVGQPQYVTTQAPQYVTTQAPQYVTSQAPQYVTSQAPHYVTSRASQYVTSRAPQYFTSQPEQVSYLTGVVIDSYEKGERNLVSERVIGSQLTNDGTIVNIRKTRQVPVMQVEERIVEVPKIEIQTVERIVEIPQIQYVDKIVEVPQIQEVTKEVIKIQTQEQIREVPRTVIQTVEKVVEVPQVQTVERVVQVPQIQEVVRQVPRVEIQDVQVQREVQIPRLVVETVEQGLWRQWSRSGRFLCLRSWMCRWR</sequence>
<evidence type="ECO:0000313" key="1">
    <source>
        <dbReference type="EMBL" id="CAE0842200.1"/>
    </source>
</evidence>
<proteinExistence type="predicted"/>
<dbReference type="EMBL" id="HBJB01002012">
    <property type="protein sequence ID" value="CAE0842200.1"/>
    <property type="molecule type" value="Transcribed_RNA"/>
</dbReference>
<organism evidence="1">
    <name type="scientific">Oxyrrhis marina</name>
    <name type="common">Dinoflagellate</name>
    <dbReference type="NCBI Taxonomy" id="2969"/>
    <lineage>
        <taxon>Eukaryota</taxon>
        <taxon>Sar</taxon>
        <taxon>Alveolata</taxon>
        <taxon>Dinophyceae</taxon>
        <taxon>Oxyrrhinales</taxon>
        <taxon>Oxyrrhinaceae</taxon>
        <taxon>Oxyrrhis</taxon>
    </lineage>
</organism>
<name>A0A7S4LPE9_OXYMA</name>
<dbReference type="InterPro" id="IPR022086">
    <property type="entry name" value="IMCp"/>
</dbReference>